<organism evidence="1 2">
    <name type="scientific">Kitasatospora acidiphila</name>
    <dbReference type="NCBI Taxonomy" id="2567942"/>
    <lineage>
        <taxon>Bacteria</taxon>
        <taxon>Bacillati</taxon>
        <taxon>Actinomycetota</taxon>
        <taxon>Actinomycetes</taxon>
        <taxon>Kitasatosporales</taxon>
        <taxon>Streptomycetaceae</taxon>
        <taxon>Kitasatospora</taxon>
    </lineage>
</organism>
<name>A0A540VX12_9ACTN</name>
<gene>
    <name evidence="1" type="ORF">E6W39_02375</name>
</gene>
<reference evidence="1 2" key="1">
    <citation type="submission" date="2019-06" db="EMBL/GenBank/DDBJ databases">
        <title>Description of Kitasatospora acidophila sp. nov. isolated from pine grove soil, and reclassification of Streptomyces novaecaesareae to Kitasatospora novaeceasareae comb. nov.</title>
        <authorList>
            <person name="Kim M.J."/>
        </authorList>
    </citation>
    <scope>NUCLEOTIDE SEQUENCE [LARGE SCALE GENOMIC DNA]</scope>
    <source>
        <strain evidence="1 2">MMS16-CNU292</strain>
    </source>
</reference>
<dbReference type="AlphaFoldDB" id="A0A540VX12"/>
<evidence type="ECO:0000313" key="1">
    <source>
        <dbReference type="EMBL" id="TQF01291.1"/>
    </source>
</evidence>
<dbReference type="RefSeq" id="WP_141632025.1">
    <property type="nucleotide sequence ID" value="NZ_VIGB01000003.1"/>
</dbReference>
<keyword evidence="2" id="KW-1185">Reference proteome</keyword>
<proteinExistence type="predicted"/>
<dbReference type="Proteomes" id="UP000319103">
    <property type="component" value="Unassembled WGS sequence"/>
</dbReference>
<dbReference type="OrthoDB" id="3873027at2"/>
<dbReference type="EMBL" id="VIGB01000003">
    <property type="protein sequence ID" value="TQF01291.1"/>
    <property type="molecule type" value="Genomic_DNA"/>
</dbReference>
<comment type="caution">
    <text evidence="1">The sequence shown here is derived from an EMBL/GenBank/DDBJ whole genome shotgun (WGS) entry which is preliminary data.</text>
</comment>
<accession>A0A540VX12</accession>
<sequence length="107" mass="11758">MLTATALPLSLPDDLIALQQQLLCADRAVGDYALAVRDRRRAAFPAPHQAVQRCTWAAAEQREFDRLWAEYERAGAALRAHPVLLRARVLGIEPAALQALRRATAGC</sequence>
<evidence type="ECO:0000313" key="2">
    <source>
        <dbReference type="Proteomes" id="UP000319103"/>
    </source>
</evidence>
<protein>
    <submittedName>
        <fullName evidence="1">Uncharacterized protein</fullName>
    </submittedName>
</protein>